<evidence type="ECO:0000313" key="5">
    <source>
        <dbReference type="Proteomes" id="UP001158045"/>
    </source>
</evidence>
<evidence type="ECO:0000259" key="3">
    <source>
        <dbReference type="Pfam" id="PF11611"/>
    </source>
</evidence>
<evidence type="ECO:0000256" key="2">
    <source>
        <dbReference type="SAM" id="SignalP"/>
    </source>
</evidence>
<accession>A0ABT6N9U5</accession>
<evidence type="ECO:0000313" key="4">
    <source>
        <dbReference type="EMBL" id="MDH8677180.1"/>
    </source>
</evidence>
<dbReference type="Pfam" id="PF11611">
    <property type="entry name" value="DUF4352"/>
    <property type="match status" value="1"/>
</dbReference>
<dbReference type="PROSITE" id="PS51257">
    <property type="entry name" value="PROKAR_LIPOPROTEIN"/>
    <property type="match status" value="1"/>
</dbReference>
<keyword evidence="1 2" id="KW-0732">Signal</keyword>
<gene>
    <name evidence="4" type="ORF">QE109_03415</name>
</gene>
<sequence>MKKLIIIILTLLLAGCSSAKISTESESSNDFKELPNHLVETSNENTKAIGEILSFDTYQFQVLKIYQTDKKIKSEQGNASIYIAEVMYKNISEEKVFISASDILVKNKPLTIWEFSPYSESPTGMDTPGYLVPHGTVKRLWSFAIYDSEEKIISIIDEKHGEINISYDIDCTKKMTSFTPLSPDEKMLYEAQFNGSQVANSDALELIIQESSTLEYINPLEKTISLVSVDIEKKVLAEDLKYIFYLKTEDGFLIPESLESPFSNYINVSILGCPTKQKLFFNNDDILKRTDLSLSVYSQEFGQKPENLLYDIKLDGSYYQGDLKSDFIIDPSLVKNTVMIGDVKVSLETVYDRLSSKDSNPHEDNVFRIAKFNLENVKGEKIKFSPTFFNLVSKEGISYQIGNVDGLDEDIFDLFDLNLNLGSKYTSYIYAEVPKDEELYLIYESEYNEISRVLFDFSKPDEVLE</sequence>
<dbReference type="Proteomes" id="UP001158045">
    <property type="component" value="Unassembled WGS sequence"/>
</dbReference>
<feature type="chain" id="PRO_5045407946" evidence="2">
    <location>
        <begin position="20"/>
        <end position="465"/>
    </location>
</feature>
<reference evidence="4 5" key="1">
    <citation type="submission" date="2023-04" db="EMBL/GenBank/DDBJ databases">
        <title>Fusibacter bizertensis strain WBS, isolated from littoral bottom sediments of the Arctic seas - biochemical and genomic analysis.</title>
        <authorList>
            <person name="Brioukhanov A.L."/>
        </authorList>
    </citation>
    <scope>NUCLEOTIDE SEQUENCE [LARGE SCALE GENOMIC DNA]</scope>
    <source>
        <strain evidence="4 5">WBS</strain>
    </source>
</reference>
<dbReference type="EMBL" id="JARYZI010000002">
    <property type="protein sequence ID" value="MDH8677180.1"/>
    <property type="molecule type" value="Genomic_DNA"/>
</dbReference>
<proteinExistence type="predicted"/>
<dbReference type="RefSeq" id="WP_281092994.1">
    <property type="nucleotide sequence ID" value="NZ_JARYZI010000002.1"/>
</dbReference>
<organism evidence="4 5">
    <name type="scientific">Fusibacter bizertensis</name>
    <dbReference type="NCBI Taxonomy" id="1488331"/>
    <lineage>
        <taxon>Bacteria</taxon>
        <taxon>Bacillati</taxon>
        <taxon>Bacillota</taxon>
        <taxon>Clostridia</taxon>
        <taxon>Eubacteriales</taxon>
        <taxon>Eubacteriales Family XII. Incertae Sedis</taxon>
        <taxon>Fusibacter</taxon>
    </lineage>
</organism>
<feature type="signal peptide" evidence="2">
    <location>
        <begin position="1"/>
        <end position="19"/>
    </location>
</feature>
<dbReference type="InterPro" id="IPR029050">
    <property type="entry name" value="Immunoprotect_excell_Ig-like"/>
</dbReference>
<keyword evidence="5" id="KW-1185">Reference proteome</keyword>
<dbReference type="Gene3D" id="2.60.40.1240">
    <property type="match status" value="1"/>
</dbReference>
<name>A0ABT6N9U5_9FIRM</name>
<feature type="domain" description="DUF4352" evidence="3">
    <location>
        <begin position="335"/>
        <end position="446"/>
    </location>
</feature>
<comment type="caution">
    <text evidence="4">The sequence shown here is derived from an EMBL/GenBank/DDBJ whole genome shotgun (WGS) entry which is preliminary data.</text>
</comment>
<evidence type="ECO:0000256" key="1">
    <source>
        <dbReference type="ARBA" id="ARBA00022729"/>
    </source>
</evidence>
<protein>
    <submittedName>
        <fullName evidence="4">DUF4352 domain-containing protein</fullName>
    </submittedName>
</protein>
<dbReference type="InterPro" id="IPR029051">
    <property type="entry name" value="DUF4352"/>
</dbReference>